<comment type="caution">
    <text evidence="3">The sequence shown here is derived from an EMBL/GenBank/DDBJ whole genome shotgun (WGS) entry which is preliminary data.</text>
</comment>
<dbReference type="Gene3D" id="3.30.70.1660">
    <property type="match status" value="1"/>
</dbReference>
<dbReference type="InterPro" id="IPR050057">
    <property type="entry name" value="Prokaryotic/Mito_RF"/>
</dbReference>
<keyword evidence="4" id="KW-1185">Reference proteome</keyword>
<dbReference type="Pfam" id="PF00472">
    <property type="entry name" value="RF-1"/>
    <property type="match status" value="1"/>
</dbReference>
<dbReference type="RefSeq" id="WP_346245836.1">
    <property type="nucleotide sequence ID" value="NZ_JBDIZK010000003.1"/>
</dbReference>
<evidence type="ECO:0000313" key="3">
    <source>
        <dbReference type="EMBL" id="MEN3746840.1"/>
    </source>
</evidence>
<dbReference type="PANTHER" id="PTHR43804:SF9">
    <property type="entry name" value="PEPTIDE CHAIN RELEASE FACTOR HOMOLOG-RELATED"/>
    <property type="match status" value="1"/>
</dbReference>
<dbReference type="PANTHER" id="PTHR43804">
    <property type="entry name" value="LD18447P"/>
    <property type="match status" value="1"/>
</dbReference>
<dbReference type="Proteomes" id="UP001427805">
    <property type="component" value="Unassembled WGS sequence"/>
</dbReference>
<proteinExistence type="inferred from homology"/>
<dbReference type="Gene3D" id="3.30.160.20">
    <property type="match status" value="1"/>
</dbReference>
<dbReference type="InterPro" id="IPR017509">
    <property type="entry name" value="PrfH"/>
</dbReference>
<evidence type="ECO:0000256" key="1">
    <source>
        <dbReference type="ARBA" id="ARBA00010835"/>
    </source>
</evidence>
<feature type="domain" description="Prokaryotic-type class I peptide chain release factors" evidence="2">
    <location>
        <begin position="121"/>
        <end position="137"/>
    </location>
</feature>
<accession>A0ABV0B5K6</accession>
<dbReference type="NCBIfam" id="TIGR03072">
    <property type="entry name" value="release_prfH"/>
    <property type="match status" value="1"/>
</dbReference>
<protein>
    <submittedName>
        <fullName evidence="3">Peptide chain release factor H</fullName>
    </submittedName>
</protein>
<evidence type="ECO:0000259" key="2">
    <source>
        <dbReference type="PROSITE" id="PS00745"/>
    </source>
</evidence>
<dbReference type="EMBL" id="JBDIZK010000003">
    <property type="protein sequence ID" value="MEN3746840.1"/>
    <property type="molecule type" value="Genomic_DNA"/>
</dbReference>
<dbReference type="InterPro" id="IPR000352">
    <property type="entry name" value="Pep_chain_release_fac_I"/>
</dbReference>
<name>A0ABV0B5K6_9SPHN</name>
<gene>
    <name evidence="3" type="primary">prfH</name>
    <name evidence="3" type="ORF">TPR58_06660</name>
</gene>
<sequence length="212" mass="23228">MSGDAMAEIILHVGAGQGPRECEWVVAQLARVFLREAEAAGLACVPVEPVEGPVPSLLLRVSGSGAEAFAAARCGSIRWIGTSPFRPLHKRRNWFAGVSRVPPPEAVPDLRDGDIRYQAMRASGPGGQHVNKTDSAVRATHLPTGLTTTSQDQRSQHANRRIARLKLQLMFVERQERGAADGKRSLWERNHALERGNAVRSYEGPRFRLVPD</sequence>
<dbReference type="InterPro" id="IPR045853">
    <property type="entry name" value="Pep_chain_release_fac_I_sf"/>
</dbReference>
<comment type="similarity">
    <text evidence="1">Belongs to the prokaryotic/mitochondrial release factor family.</text>
</comment>
<reference evidence="3 4" key="1">
    <citation type="submission" date="2024-05" db="EMBL/GenBank/DDBJ databases">
        <title>Sphingomonas sp. HF-S3 16S ribosomal RNA gene Genome sequencing and assembly.</title>
        <authorList>
            <person name="Lee H."/>
        </authorList>
    </citation>
    <scope>NUCLEOTIDE SEQUENCE [LARGE SCALE GENOMIC DNA]</scope>
    <source>
        <strain evidence="3 4">HF-S3</strain>
    </source>
</reference>
<dbReference type="PROSITE" id="PS00745">
    <property type="entry name" value="RF_PROK_I"/>
    <property type="match status" value="1"/>
</dbReference>
<evidence type="ECO:0000313" key="4">
    <source>
        <dbReference type="Proteomes" id="UP001427805"/>
    </source>
</evidence>
<organism evidence="3 4">
    <name type="scientific">Sphingomonas rustica</name>
    <dbReference type="NCBI Taxonomy" id="3103142"/>
    <lineage>
        <taxon>Bacteria</taxon>
        <taxon>Pseudomonadati</taxon>
        <taxon>Pseudomonadota</taxon>
        <taxon>Alphaproteobacteria</taxon>
        <taxon>Sphingomonadales</taxon>
        <taxon>Sphingomonadaceae</taxon>
        <taxon>Sphingomonas</taxon>
    </lineage>
</organism>
<dbReference type="SUPFAM" id="SSF75620">
    <property type="entry name" value="Release factor"/>
    <property type="match status" value="1"/>
</dbReference>